<evidence type="ECO:0000313" key="2">
    <source>
        <dbReference type="EMBL" id="JAP76468.1"/>
    </source>
</evidence>
<protein>
    <submittedName>
        <fullName evidence="2">Glucose 6 phosphate/phosphate and phosphoenolpyruvate/phosphate antiporter</fullName>
    </submittedName>
</protein>
<accession>A0A131YD46</accession>
<reference evidence="2" key="1">
    <citation type="journal article" date="2016" name="Ticks Tick Borne Dis.">
        <title>De novo assembly and annotation of the salivary gland transcriptome of Rhipicephalus appendiculatus male and female ticks during blood feeding.</title>
        <authorList>
            <person name="de Castro M.H."/>
            <person name="de Klerk D."/>
            <person name="Pienaar R."/>
            <person name="Latif A.A."/>
            <person name="Rees D.J."/>
            <person name="Mans B.J."/>
        </authorList>
    </citation>
    <scope>NUCLEOTIDE SEQUENCE</scope>
    <source>
        <tissue evidence="2">Salivary glands</tissue>
    </source>
</reference>
<feature type="region of interest" description="Disordered" evidence="1">
    <location>
        <begin position="103"/>
        <end position="132"/>
    </location>
</feature>
<organism evidence="2">
    <name type="scientific">Rhipicephalus appendiculatus</name>
    <name type="common">Brown ear tick</name>
    <dbReference type="NCBI Taxonomy" id="34631"/>
    <lineage>
        <taxon>Eukaryota</taxon>
        <taxon>Metazoa</taxon>
        <taxon>Ecdysozoa</taxon>
        <taxon>Arthropoda</taxon>
        <taxon>Chelicerata</taxon>
        <taxon>Arachnida</taxon>
        <taxon>Acari</taxon>
        <taxon>Parasitiformes</taxon>
        <taxon>Ixodida</taxon>
        <taxon>Ixodoidea</taxon>
        <taxon>Ixodidae</taxon>
        <taxon>Rhipicephalinae</taxon>
        <taxon>Rhipicephalus</taxon>
        <taxon>Rhipicephalus</taxon>
    </lineage>
</organism>
<name>A0A131YD46_RHIAP</name>
<dbReference type="EMBL" id="GEDV01012089">
    <property type="protein sequence ID" value="JAP76468.1"/>
    <property type="molecule type" value="Transcribed_RNA"/>
</dbReference>
<feature type="compositionally biased region" description="Basic and acidic residues" evidence="1">
    <location>
        <begin position="1"/>
        <end position="14"/>
    </location>
</feature>
<sequence length="163" mass="18259">MVELHKGRSFDHRHEVRRKRRVGDRQQPLHGTVPVVERNTVNPHCDPEQMGVRVRQLSEHYHDHVPLCDDFRGPASVPRVQRVPSEEAAAASDVAARDDFLRLRGPHQPLPGSQHGGDLPDHQDPHHAHHHGHPALLVQEELLAGHQAHAGTADVGRVPQHLL</sequence>
<feature type="region of interest" description="Disordered" evidence="1">
    <location>
        <begin position="1"/>
        <end position="26"/>
    </location>
</feature>
<dbReference type="AlphaFoldDB" id="A0A131YD46"/>
<keyword evidence="2" id="KW-0670">Pyruvate</keyword>
<proteinExistence type="predicted"/>
<evidence type="ECO:0000256" key="1">
    <source>
        <dbReference type="SAM" id="MobiDB-lite"/>
    </source>
</evidence>